<evidence type="ECO:0000313" key="5">
    <source>
        <dbReference type="Proteomes" id="UP001174909"/>
    </source>
</evidence>
<sequence length="557" mass="64407">MRMRTIQCLFVCVHCCCARVYSVPSEIGDWFSRLFQPSPARPRDVGQEQREEPLNQPPHAGQAEVNEEGAGGEEGGGGENDHPVCEDEVTDLQNRDCRFSEADAERKVGPRVALDKSYQENSKKHSADIDKEYNRVFPLRSEINALLAGFKQRLELQEHMNLSVCFKNLRKLVGLYDTLEFDKEAMKIIIDPNADEDAVEAVNKFNMMLEKCHEFQEKLQTSKPVMEEKLMALEKESTQTQETLDATARAKNQLKCVLEWEADVKHIIFETKTSSIYQHRQHQITSLLMAIFQLKRTKEIMVLMKKTEEKEGEKKEGKKDEKMKGEKGERVEREEEEWEEAREEKKMKGKEGKIMVKVTDLQNRDCRFSEADAERKVGPRVALDKSYQENSKKHSADIDKEYNRVFPLRSEINALLAGFKQRLELQEHMNLSVCFKNLRKLVGLYDTLEFDKEAMKIIIDPNADEDAVEAVNKFNMMLEKCHEFQEKLQTSKPVMEEKLMALEKENMQTQETLDAIARAKNQLKCVQEWEADVKHIIFDTKTSSKLFTSGRIVTGLH</sequence>
<feature type="coiled-coil region" evidence="1">
    <location>
        <begin position="492"/>
        <end position="522"/>
    </location>
</feature>
<feature type="compositionally biased region" description="Basic and acidic residues" evidence="2">
    <location>
        <begin position="41"/>
        <end position="53"/>
    </location>
</feature>
<evidence type="ECO:0000256" key="2">
    <source>
        <dbReference type="SAM" id="MobiDB-lite"/>
    </source>
</evidence>
<evidence type="ECO:0000313" key="4">
    <source>
        <dbReference type="EMBL" id="CAI7993758.1"/>
    </source>
</evidence>
<proteinExistence type="predicted"/>
<name>A0AA35QVF0_GEOBA</name>
<feature type="region of interest" description="Disordered" evidence="2">
    <location>
        <begin position="308"/>
        <end position="345"/>
    </location>
</feature>
<dbReference type="EMBL" id="CASHTH010000195">
    <property type="protein sequence ID" value="CAI7993758.1"/>
    <property type="molecule type" value="Genomic_DNA"/>
</dbReference>
<gene>
    <name evidence="4" type="ORF">GBAR_LOCUS1316</name>
</gene>
<feature type="region of interest" description="Disordered" evidence="2">
    <location>
        <begin position="39"/>
        <end position="85"/>
    </location>
</feature>
<evidence type="ECO:0000256" key="1">
    <source>
        <dbReference type="SAM" id="Coils"/>
    </source>
</evidence>
<reference evidence="4" key="1">
    <citation type="submission" date="2023-03" db="EMBL/GenBank/DDBJ databases">
        <authorList>
            <person name="Steffen K."/>
            <person name="Cardenas P."/>
        </authorList>
    </citation>
    <scope>NUCLEOTIDE SEQUENCE</scope>
</reference>
<keyword evidence="5" id="KW-1185">Reference proteome</keyword>
<organism evidence="4 5">
    <name type="scientific">Geodia barretti</name>
    <name type="common">Barrett's horny sponge</name>
    <dbReference type="NCBI Taxonomy" id="519541"/>
    <lineage>
        <taxon>Eukaryota</taxon>
        <taxon>Metazoa</taxon>
        <taxon>Porifera</taxon>
        <taxon>Demospongiae</taxon>
        <taxon>Heteroscleromorpha</taxon>
        <taxon>Tetractinellida</taxon>
        <taxon>Astrophorina</taxon>
        <taxon>Geodiidae</taxon>
        <taxon>Geodia</taxon>
    </lineage>
</organism>
<feature type="compositionally biased region" description="Basic and acidic residues" evidence="2">
    <location>
        <begin position="308"/>
        <end position="333"/>
    </location>
</feature>
<protein>
    <submittedName>
        <fullName evidence="4">Uncharacterized protein</fullName>
    </submittedName>
</protein>
<dbReference type="AlphaFoldDB" id="A0AA35QVF0"/>
<evidence type="ECO:0000256" key="3">
    <source>
        <dbReference type="SAM" id="SignalP"/>
    </source>
</evidence>
<keyword evidence="3" id="KW-0732">Signal</keyword>
<feature type="chain" id="PRO_5041286102" evidence="3">
    <location>
        <begin position="19"/>
        <end position="557"/>
    </location>
</feature>
<comment type="caution">
    <text evidence="4">The sequence shown here is derived from an EMBL/GenBank/DDBJ whole genome shotgun (WGS) entry which is preliminary data.</text>
</comment>
<dbReference type="Proteomes" id="UP001174909">
    <property type="component" value="Unassembled WGS sequence"/>
</dbReference>
<accession>A0AA35QVF0</accession>
<keyword evidence="1" id="KW-0175">Coiled coil</keyword>
<feature type="signal peptide" evidence="3">
    <location>
        <begin position="1"/>
        <end position="18"/>
    </location>
</feature>